<sequence length="377" mass="41792">MQHTYRLLAIAIGLACLWFWALHPVCLRGTCPRQASSWLEQADRDVLNETLGFQKIFVINLPTRCDRRDAMTLAGALTNLTFDWIDGVSGDQVLDKVLPADSLNKDISKGNKGSWRAHMNTLRTIIQTNLTTALILEDDIDWDIRLKPQLQSLSLATTTYLHLLSSGKTHQTTITLPSSLPQPRQDDSPYGSNWDILWLGHCGTDFPPPSSHLPLHRIQFPDSTVPSPGHLRPHPLANTDDILNIQHPPHHRVIHAAGAGTVCTQAYAVSRRGAARLLWKFGLETFTTGWDLMLRDWCGGVYEKDVGGGDRPVCVAVQPPLFVQHYEKGGESDITAPGGGFIKGKEMSPYLMKSVRLNMGALVKGEGVEACRDQWPD</sequence>
<dbReference type="GO" id="GO:0016740">
    <property type="term" value="F:transferase activity"/>
    <property type="evidence" value="ECO:0007669"/>
    <property type="project" value="UniProtKB-KW"/>
</dbReference>
<keyword evidence="2" id="KW-0328">Glycosyltransferase</keyword>
<comment type="similarity">
    <text evidence="1">Belongs to the glycosyltransferase 25 family.</text>
</comment>
<keyword evidence="3" id="KW-0808">Transferase</keyword>
<organism evidence="5 6">
    <name type="scientific">Diplogelasinospora grovesii</name>
    <dbReference type="NCBI Taxonomy" id="303347"/>
    <lineage>
        <taxon>Eukaryota</taxon>
        <taxon>Fungi</taxon>
        <taxon>Dikarya</taxon>
        <taxon>Ascomycota</taxon>
        <taxon>Pezizomycotina</taxon>
        <taxon>Sordariomycetes</taxon>
        <taxon>Sordariomycetidae</taxon>
        <taxon>Sordariales</taxon>
        <taxon>Diplogelasinosporaceae</taxon>
        <taxon>Diplogelasinospora</taxon>
    </lineage>
</organism>
<evidence type="ECO:0000256" key="1">
    <source>
        <dbReference type="ARBA" id="ARBA00006721"/>
    </source>
</evidence>
<keyword evidence="6" id="KW-1185">Reference proteome</keyword>
<reference evidence="6" key="1">
    <citation type="journal article" date="2023" name="Mol. Phylogenet. Evol.">
        <title>Genome-scale phylogeny and comparative genomics of the fungal order Sordariales.</title>
        <authorList>
            <person name="Hensen N."/>
            <person name="Bonometti L."/>
            <person name="Westerberg I."/>
            <person name="Brannstrom I.O."/>
            <person name="Guillou S."/>
            <person name="Cros-Aarteil S."/>
            <person name="Calhoun S."/>
            <person name="Haridas S."/>
            <person name="Kuo A."/>
            <person name="Mondo S."/>
            <person name="Pangilinan J."/>
            <person name="Riley R."/>
            <person name="LaButti K."/>
            <person name="Andreopoulos B."/>
            <person name="Lipzen A."/>
            <person name="Chen C."/>
            <person name="Yan M."/>
            <person name="Daum C."/>
            <person name="Ng V."/>
            <person name="Clum A."/>
            <person name="Steindorff A."/>
            <person name="Ohm R.A."/>
            <person name="Martin F."/>
            <person name="Silar P."/>
            <person name="Natvig D.O."/>
            <person name="Lalanne C."/>
            <person name="Gautier V."/>
            <person name="Ament-Velasquez S.L."/>
            <person name="Kruys A."/>
            <person name="Hutchinson M.I."/>
            <person name="Powell A.J."/>
            <person name="Barry K."/>
            <person name="Miller A.N."/>
            <person name="Grigoriev I.V."/>
            <person name="Debuchy R."/>
            <person name="Gladieux P."/>
            <person name="Hiltunen Thoren M."/>
            <person name="Johannesson H."/>
        </authorList>
    </citation>
    <scope>NUCLEOTIDE SEQUENCE [LARGE SCALE GENOMIC DNA]</scope>
    <source>
        <strain evidence="6">CBS 340.73</strain>
    </source>
</reference>
<evidence type="ECO:0000259" key="4">
    <source>
        <dbReference type="Pfam" id="PF01755"/>
    </source>
</evidence>
<dbReference type="PANTHER" id="PTHR10730:SF53">
    <property type="entry name" value="GLYCOSYLTRANSFERASE 25 FAMILY MEMBER"/>
    <property type="match status" value="1"/>
</dbReference>
<feature type="domain" description="Glycosyl transferase family 25" evidence="4">
    <location>
        <begin position="54"/>
        <end position="158"/>
    </location>
</feature>
<dbReference type="CDD" id="cd06532">
    <property type="entry name" value="Glyco_transf_25"/>
    <property type="match status" value="1"/>
</dbReference>
<gene>
    <name evidence="5" type="ORF">QBC46DRAFT_321332</name>
</gene>
<dbReference type="InterPro" id="IPR002654">
    <property type="entry name" value="Glyco_trans_25"/>
</dbReference>
<protein>
    <recommendedName>
        <fullName evidence="4">Glycosyl transferase family 25 domain-containing protein</fullName>
    </recommendedName>
</protein>
<proteinExistence type="inferred from homology"/>
<evidence type="ECO:0000313" key="6">
    <source>
        <dbReference type="Proteomes" id="UP001303473"/>
    </source>
</evidence>
<dbReference type="AlphaFoldDB" id="A0AAN6S122"/>
<dbReference type="Proteomes" id="UP001303473">
    <property type="component" value="Unassembled WGS sequence"/>
</dbReference>
<evidence type="ECO:0000256" key="3">
    <source>
        <dbReference type="ARBA" id="ARBA00022679"/>
    </source>
</evidence>
<name>A0AAN6S122_9PEZI</name>
<dbReference type="EMBL" id="MU853880">
    <property type="protein sequence ID" value="KAK3936545.1"/>
    <property type="molecule type" value="Genomic_DNA"/>
</dbReference>
<evidence type="ECO:0000256" key="2">
    <source>
        <dbReference type="ARBA" id="ARBA00022676"/>
    </source>
</evidence>
<evidence type="ECO:0000313" key="5">
    <source>
        <dbReference type="EMBL" id="KAK3936545.1"/>
    </source>
</evidence>
<dbReference type="Pfam" id="PF01755">
    <property type="entry name" value="Glyco_transf_25"/>
    <property type="match status" value="1"/>
</dbReference>
<dbReference type="PANTHER" id="PTHR10730">
    <property type="entry name" value="PROCOLLAGEN-LYSINE,2-OXOGLUTARATE 5-DIOXYGENASE/GLYCOSYLTRANSFERASE 25 FAMILY MEMBER"/>
    <property type="match status" value="1"/>
</dbReference>
<dbReference type="InterPro" id="IPR050757">
    <property type="entry name" value="Collagen_mod_GT25"/>
</dbReference>
<accession>A0AAN6S122</accession>
<comment type="caution">
    <text evidence="5">The sequence shown here is derived from an EMBL/GenBank/DDBJ whole genome shotgun (WGS) entry which is preliminary data.</text>
</comment>